<organism evidence="1 2">
    <name type="scientific">Halocaridina rubra</name>
    <name type="common">Hawaiian red shrimp</name>
    <dbReference type="NCBI Taxonomy" id="373956"/>
    <lineage>
        <taxon>Eukaryota</taxon>
        <taxon>Metazoa</taxon>
        <taxon>Ecdysozoa</taxon>
        <taxon>Arthropoda</taxon>
        <taxon>Crustacea</taxon>
        <taxon>Multicrustacea</taxon>
        <taxon>Malacostraca</taxon>
        <taxon>Eumalacostraca</taxon>
        <taxon>Eucarida</taxon>
        <taxon>Decapoda</taxon>
        <taxon>Pleocyemata</taxon>
        <taxon>Caridea</taxon>
        <taxon>Atyoidea</taxon>
        <taxon>Atyidae</taxon>
        <taxon>Halocaridina</taxon>
    </lineage>
</organism>
<protein>
    <submittedName>
        <fullName evidence="1">Uncharacterized protein</fullName>
    </submittedName>
</protein>
<dbReference type="AlphaFoldDB" id="A0AAN8WG80"/>
<comment type="caution">
    <text evidence="1">The sequence shown here is derived from an EMBL/GenBank/DDBJ whole genome shotgun (WGS) entry which is preliminary data.</text>
</comment>
<evidence type="ECO:0000313" key="1">
    <source>
        <dbReference type="EMBL" id="KAK7065491.1"/>
    </source>
</evidence>
<gene>
    <name evidence="1" type="ORF">SK128_020822</name>
</gene>
<reference evidence="1 2" key="1">
    <citation type="submission" date="2023-11" db="EMBL/GenBank/DDBJ databases">
        <title>Halocaridina rubra genome assembly.</title>
        <authorList>
            <person name="Smith C."/>
        </authorList>
    </citation>
    <scope>NUCLEOTIDE SEQUENCE [LARGE SCALE GENOMIC DNA]</scope>
    <source>
        <strain evidence="1">EP-1</strain>
        <tissue evidence="1">Whole</tissue>
    </source>
</reference>
<sequence>MMLGCHIKNIDLIPLTIKIMILFPRIYGSRRSDLFGEGRTSKVQCIMVQRCSDATA</sequence>
<keyword evidence="2" id="KW-1185">Reference proteome</keyword>
<proteinExistence type="predicted"/>
<dbReference type="EMBL" id="JAXCGZ010020772">
    <property type="protein sequence ID" value="KAK7065491.1"/>
    <property type="molecule type" value="Genomic_DNA"/>
</dbReference>
<evidence type="ECO:0000313" key="2">
    <source>
        <dbReference type="Proteomes" id="UP001381693"/>
    </source>
</evidence>
<name>A0AAN8WG80_HALRR</name>
<dbReference type="Proteomes" id="UP001381693">
    <property type="component" value="Unassembled WGS sequence"/>
</dbReference>
<accession>A0AAN8WG80</accession>
<feature type="non-terminal residue" evidence="1">
    <location>
        <position position="56"/>
    </location>
</feature>